<proteinExistence type="predicted"/>
<reference evidence="2 3" key="1">
    <citation type="submission" date="2021-02" db="EMBL/GenBank/DDBJ databases">
        <title>Streptomyces spirodelae sp. nov., isolated from duckweed.</title>
        <authorList>
            <person name="Saimee Y."/>
            <person name="Duangmal K."/>
        </authorList>
    </citation>
    <scope>NUCLEOTIDE SEQUENCE [LARGE SCALE GENOMIC DNA]</scope>
    <source>
        <strain evidence="2 3">DSM 42105</strain>
    </source>
</reference>
<keyword evidence="3" id="KW-1185">Reference proteome</keyword>
<accession>A0ABS3XZV7</accession>
<name>A0ABS3XZV7_9ACTN</name>
<evidence type="ECO:0000259" key="1">
    <source>
        <dbReference type="Pfam" id="PF13700"/>
    </source>
</evidence>
<sequence>MCTVRYLGLFLEDPLDVPWPVVEYLAEPLEMKDTSCVKQYTERSRTAYEHAKFRTFPHGRAWTHAEGPQALFNQATRVAAAEPGGCGGTGCCCRA</sequence>
<dbReference type="InterPro" id="IPR025296">
    <property type="entry name" value="DUF4158"/>
</dbReference>
<organism evidence="2 3">
    <name type="scientific">Streptomyces smyrnaeus</name>
    <dbReference type="NCBI Taxonomy" id="1387713"/>
    <lineage>
        <taxon>Bacteria</taxon>
        <taxon>Bacillati</taxon>
        <taxon>Actinomycetota</taxon>
        <taxon>Actinomycetes</taxon>
        <taxon>Kitasatosporales</taxon>
        <taxon>Streptomycetaceae</taxon>
        <taxon>Streptomyces</taxon>
    </lineage>
</organism>
<dbReference type="EMBL" id="JAFFZM010000013">
    <property type="protein sequence ID" value="MBO8200930.1"/>
    <property type="molecule type" value="Genomic_DNA"/>
</dbReference>
<dbReference type="Proteomes" id="UP000721954">
    <property type="component" value="Unassembled WGS sequence"/>
</dbReference>
<evidence type="ECO:0000313" key="3">
    <source>
        <dbReference type="Proteomes" id="UP000721954"/>
    </source>
</evidence>
<gene>
    <name evidence="2" type="ORF">JW613_21850</name>
</gene>
<evidence type="ECO:0000313" key="2">
    <source>
        <dbReference type="EMBL" id="MBO8200930.1"/>
    </source>
</evidence>
<protein>
    <submittedName>
        <fullName evidence="2">DUF4158 domain-containing protein</fullName>
    </submittedName>
</protein>
<comment type="caution">
    <text evidence="2">The sequence shown here is derived from an EMBL/GenBank/DDBJ whole genome shotgun (WGS) entry which is preliminary data.</text>
</comment>
<dbReference type="Pfam" id="PF13700">
    <property type="entry name" value="DUF4158"/>
    <property type="match status" value="1"/>
</dbReference>
<feature type="domain" description="DUF4158" evidence="1">
    <location>
        <begin position="1"/>
        <end position="52"/>
    </location>
</feature>